<evidence type="ECO:0000256" key="2">
    <source>
        <dbReference type="ARBA" id="ARBA00023175"/>
    </source>
</evidence>
<evidence type="ECO:0000313" key="7">
    <source>
        <dbReference type="EMBL" id="KAL2318168.1"/>
    </source>
</evidence>
<dbReference type="PANTHER" id="PTHR31426">
    <property type="entry name" value="GROUP II INTRON SPLICING FACTOR CRS1-LIKE"/>
    <property type="match status" value="1"/>
</dbReference>
<keyword evidence="8" id="KW-1185">Reference proteome</keyword>
<evidence type="ECO:0000256" key="1">
    <source>
        <dbReference type="ARBA" id="ARBA00022884"/>
    </source>
</evidence>
<dbReference type="Proteomes" id="UP001603857">
    <property type="component" value="Unassembled WGS sequence"/>
</dbReference>
<comment type="similarity">
    <text evidence="3">Belongs to the TRAFAC class myosin-kinesin ATPase superfamily. Kinesin family.</text>
</comment>
<dbReference type="PANTHER" id="PTHR31426:SF5">
    <property type="entry name" value="OS04G0492900 PROTEIN"/>
    <property type="match status" value="1"/>
</dbReference>
<sequence length="127" mass="14503">MVVHISLETKATGETISNLKFAERVATAELGAARLMNIQSFLCEALKEERLSEALKNIEPAEFLETTHDPEILIPEEHFFFLKMGLKCKIYVPVGRRGIYQDVILNMHLHWKKHQSLQVVVKTDSAK</sequence>
<dbReference type="InterPro" id="IPR001752">
    <property type="entry name" value="Kinesin_motor_dom"/>
</dbReference>
<dbReference type="InterPro" id="IPR001890">
    <property type="entry name" value="RNA-binding_CRM"/>
</dbReference>
<accession>A0ABD1L470</accession>
<evidence type="ECO:0000256" key="4">
    <source>
        <dbReference type="PROSITE-ProRule" id="PRU00626"/>
    </source>
</evidence>
<feature type="domain" description="CRM" evidence="6">
    <location>
        <begin position="71"/>
        <end position="127"/>
    </location>
</feature>
<dbReference type="PROSITE" id="PS51295">
    <property type="entry name" value="CRM"/>
    <property type="match status" value="1"/>
</dbReference>
<organism evidence="7 8">
    <name type="scientific">Flemingia macrophylla</name>
    <dbReference type="NCBI Taxonomy" id="520843"/>
    <lineage>
        <taxon>Eukaryota</taxon>
        <taxon>Viridiplantae</taxon>
        <taxon>Streptophyta</taxon>
        <taxon>Embryophyta</taxon>
        <taxon>Tracheophyta</taxon>
        <taxon>Spermatophyta</taxon>
        <taxon>Magnoliopsida</taxon>
        <taxon>eudicotyledons</taxon>
        <taxon>Gunneridae</taxon>
        <taxon>Pentapetalae</taxon>
        <taxon>rosids</taxon>
        <taxon>fabids</taxon>
        <taxon>Fabales</taxon>
        <taxon>Fabaceae</taxon>
        <taxon>Papilionoideae</taxon>
        <taxon>50 kb inversion clade</taxon>
        <taxon>NPAAA clade</taxon>
        <taxon>indigoferoid/millettioid clade</taxon>
        <taxon>Phaseoleae</taxon>
        <taxon>Flemingia</taxon>
    </lineage>
</organism>
<comment type="caution">
    <text evidence="3">Lacks conserved residue(s) required for the propagation of feature annotation.</text>
</comment>
<dbReference type="InterPro" id="IPR040286">
    <property type="entry name" value="At3g25440-like"/>
</dbReference>
<evidence type="ECO:0000256" key="3">
    <source>
        <dbReference type="PROSITE-ProRule" id="PRU00283"/>
    </source>
</evidence>
<dbReference type="SUPFAM" id="SSF75471">
    <property type="entry name" value="YhbY-like"/>
    <property type="match status" value="1"/>
</dbReference>
<dbReference type="Gene3D" id="3.30.110.60">
    <property type="entry name" value="YhbY-like"/>
    <property type="match status" value="1"/>
</dbReference>
<name>A0ABD1L470_9FABA</name>
<dbReference type="PROSITE" id="PS50067">
    <property type="entry name" value="KINESIN_MOTOR_2"/>
    <property type="match status" value="1"/>
</dbReference>
<keyword evidence="1 4" id="KW-0694">RNA-binding</keyword>
<evidence type="ECO:0008006" key="9">
    <source>
        <dbReference type="Google" id="ProtNLM"/>
    </source>
</evidence>
<dbReference type="EMBL" id="JBGMDY010000011">
    <property type="protein sequence ID" value="KAL2318168.1"/>
    <property type="molecule type" value="Genomic_DNA"/>
</dbReference>
<dbReference type="InterPro" id="IPR035920">
    <property type="entry name" value="YhbY-like_sf"/>
</dbReference>
<gene>
    <name evidence="7" type="ORF">Fmac_032044</name>
</gene>
<feature type="domain" description="Kinesin motor" evidence="5">
    <location>
        <begin position="1"/>
        <end position="28"/>
    </location>
</feature>
<comment type="caution">
    <text evidence="7">The sequence shown here is derived from an EMBL/GenBank/DDBJ whole genome shotgun (WGS) entry which is preliminary data.</text>
</comment>
<evidence type="ECO:0000313" key="8">
    <source>
        <dbReference type="Proteomes" id="UP001603857"/>
    </source>
</evidence>
<evidence type="ECO:0000259" key="5">
    <source>
        <dbReference type="PROSITE" id="PS50067"/>
    </source>
</evidence>
<keyword evidence="2" id="KW-0505">Motor protein</keyword>
<protein>
    <recommendedName>
        <fullName evidence="9">Kinesin motor domain-containing protein</fullName>
    </recommendedName>
</protein>
<reference evidence="7 8" key="1">
    <citation type="submission" date="2024-08" db="EMBL/GenBank/DDBJ databases">
        <title>Insights into the chromosomal genome structure of Flemingia macrophylla.</title>
        <authorList>
            <person name="Ding Y."/>
            <person name="Zhao Y."/>
            <person name="Bi W."/>
            <person name="Wu M."/>
            <person name="Zhao G."/>
            <person name="Gong Y."/>
            <person name="Li W."/>
            <person name="Zhang P."/>
        </authorList>
    </citation>
    <scope>NUCLEOTIDE SEQUENCE [LARGE SCALE GENOMIC DNA]</scope>
    <source>
        <strain evidence="7">DYQJB</strain>
        <tissue evidence="7">Leaf</tissue>
    </source>
</reference>
<dbReference type="AlphaFoldDB" id="A0ABD1L470"/>
<proteinExistence type="inferred from homology"/>
<dbReference type="GO" id="GO:0003723">
    <property type="term" value="F:RNA binding"/>
    <property type="evidence" value="ECO:0007669"/>
    <property type="project" value="UniProtKB-UniRule"/>
</dbReference>
<evidence type="ECO:0000259" key="6">
    <source>
        <dbReference type="PROSITE" id="PS51295"/>
    </source>
</evidence>